<evidence type="ECO:0000259" key="5">
    <source>
        <dbReference type="PROSITE" id="PS51017"/>
    </source>
</evidence>
<reference evidence="6 7" key="1">
    <citation type="submission" date="2021-03" db="EMBL/GenBank/DDBJ databases">
        <authorList>
            <person name="King G.J."/>
            <person name="Bancroft I."/>
            <person name="Baten A."/>
            <person name="Bloomfield J."/>
            <person name="Borpatragohain P."/>
            <person name="He Z."/>
            <person name="Irish N."/>
            <person name="Irwin J."/>
            <person name="Liu K."/>
            <person name="Mauleon R.P."/>
            <person name="Moore J."/>
            <person name="Morris R."/>
            <person name="Ostergaard L."/>
            <person name="Wang B."/>
            <person name="Wells R."/>
        </authorList>
    </citation>
    <scope>NUCLEOTIDE SEQUENCE [LARGE SCALE GENOMIC DNA]</scope>
    <source>
        <strain evidence="6">R-o-18</strain>
        <tissue evidence="6">Leaf</tissue>
    </source>
</reference>
<gene>
    <name evidence="6" type="primary">A02p022250.1_BraROA</name>
    <name evidence="6" type="ORF">IGI04_006025</name>
</gene>
<evidence type="ECO:0000313" key="6">
    <source>
        <dbReference type="EMBL" id="KAG5409706.1"/>
    </source>
</evidence>
<dbReference type="EMBL" id="JADBGQ010000002">
    <property type="protein sequence ID" value="KAG5409706.1"/>
    <property type="molecule type" value="Genomic_DNA"/>
</dbReference>
<feature type="region of interest" description="Disordered" evidence="4">
    <location>
        <begin position="428"/>
        <end position="463"/>
    </location>
</feature>
<evidence type="ECO:0000256" key="3">
    <source>
        <dbReference type="PROSITE-ProRule" id="PRU00357"/>
    </source>
</evidence>
<dbReference type="PANTHER" id="PTHR31874">
    <property type="entry name" value="CCT MOTIF FAMILY PROTEIN, EXPRESSED"/>
    <property type="match status" value="1"/>
</dbReference>
<evidence type="ECO:0000256" key="4">
    <source>
        <dbReference type="SAM" id="MobiDB-lite"/>
    </source>
</evidence>
<proteinExistence type="predicted"/>
<accession>A0ABQ7NH41</accession>
<dbReference type="InterPro" id="IPR052453">
    <property type="entry name" value="CONSTANS-like_ZF"/>
</dbReference>
<keyword evidence="2 3" id="KW-0539">Nucleus</keyword>
<evidence type="ECO:0000313" key="7">
    <source>
        <dbReference type="Proteomes" id="UP000823674"/>
    </source>
</evidence>
<sequence>MLKINFARFVNYITWTDDLARIFLNLFILEQEKESWLNKYLTKEGRTTVINSFKEATGYTLVWRSFKNHLTNQKTWYDCYNWLSNKTGVTIDHSTGQINMDKEWWDDRIKENSVAGRFRKKSLANQDLLENVFSGTHIGAKDGWSVGSGQDVYRPQYGYDTEMEFNIGTTSQNENVDGSLPNMVNDQGDDLPYPTSSDNHPPPAGGNNKPNKRKRTASNIDNSSELSTVIRERSDAIKLAACEMSSASTSDITMASRRLHQISEIEFGSSFYWDATKLLSTDETVQRWLIGISENEHALRYLEHVVGHIMIMFLLRAVYVGFDRYGPSGPGWLRPQVDNRPLWTFGLQVGFGRMLATGHYGPSGTRLSSAVGWLRAIMDQQVVGLATAVGWLRPHVDYGRMLATAASLATAAGLATTIGLATVQDWLRPPGKQRHDSSSPPHPPTWHQGFTRKARTRRGGKKSHTMIFHDLVPEMSSEDQSFEVEEQLIFEVPVLNPMCHEKCLNESMETKIELPLMSMCFKGSDEEDDNAESCLNGLFPTDTELAQFSADVEILLGGGTDREYNMEELGLGEMLKVEKEEVEEEEEVATIEVCDLDAADEITPFVISFEYEYSQKTNLEEEDEKQDVENNMIDVGVNEMSCSIKEEKNEKVHMLRLDYESVISTWGGQGTPWTARETPQIDLNMLCCPTDSMVESGGEAHHHNYVRGLGLHMGEAGREARVSRYREKRRTRLFSKKIRYEVRKLNAEKRPRMKGRFVKRSSIAAAH</sequence>
<feature type="domain" description="CCT" evidence="5">
    <location>
        <begin position="718"/>
        <end position="760"/>
    </location>
</feature>
<feature type="region of interest" description="Disordered" evidence="4">
    <location>
        <begin position="170"/>
        <end position="225"/>
    </location>
</feature>
<evidence type="ECO:0000256" key="1">
    <source>
        <dbReference type="ARBA" id="ARBA00004123"/>
    </source>
</evidence>
<dbReference type="PROSITE" id="PS51017">
    <property type="entry name" value="CCT"/>
    <property type="match status" value="1"/>
</dbReference>
<comment type="subcellular location">
    <subcellularLocation>
        <location evidence="1 3">Nucleus</location>
    </subcellularLocation>
</comment>
<keyword evidence="7" id="KW-1185">Reference proteome</keyword>
<comment type="caution">
    <text evidence="6">The sequence shown here is derived from an EMBL/GenBank/DDBJ whole genome shotgun (WGS) entry which is preliminary data.</text>
</comment>
<name>A0ABQ7NH41_BRACM</name>
<evidence type="ECO:0000256" key="2">
    <source>
        <dbReference type="ARBA" id="ARBA00023242"/>
    </source>
</evidence>
<organism evidence="6 7">
    <name type="scientific">Brassica rapa subsp. trilocularis</name>
    <dbReference type="NCBI Taxonomy" id="1813537"/>
    <lineage>
        <taxon>Eukaryota</taxon>
        <taxon>Viridiplantae</taxon>
        <taxon>Streptophyta</taxon>
        <taxon>Embryophyta</taxon>
        <taxon>Tracheophyta</taxon>
        <taxon>Spermatophyta</taxon>
        <taxon>Magnoliopsida</taxon>
        <taxon>eudicotyledons</taxon>
        <taxon>Gunneridae</taxon>
        <taxon>Pentapetalae</taxon>
        <taxon>rosids</taxon>
        <taxon>malvids</taxon>
        <taxon>Brassicales</taxon>
        <taxon>Brassicaceae</taxon>
        <taxon>Brassiceae</taxon>
        <taxon>Brassica</taxon>
    </lineage>
</organism>
<dbReference type="Proteomes" id="UP000823674">
    <property type="component" value="Chromosome A02"/>
</dbReference>
<feature type="compositionally biased region" description="Basic residues" evidence="4">
    <location>
        <begin position="450"/>
        <end position="463"/>
    </location>
</feature>
<protein>
    <recommendedName>
        <fullName evidence="5">CCT domain-containing protein</fullName>
    </recommendedName>
</protein>
<dbReference type="InterPro" id="IPR010402">
    <property type="entry name" value="CCT_domain"/>
</dbReference>
<dbReference type="PANTHER" id="PTHR31874:SF1">
    <property type="entry name" value="ZINC FINGER PROTEIN CONSTANS-LIKE 6"/>
    <property type="match status" value="1"/>
</dbReference>
<dbReference type="Pfam" id="PF06203">
    <property type="entry name" value="CCT"/>
    <property type="match status" value="1"/>
</dbReference>